<accession>A0A6N7XYR7</accession>
<keyword evidence="1" id="KW-1133">Transmembrane helix</keyword>
<comment type="caution">
    <text evidence="2">The sequence shown here is derived from an EMBL/GenBank/DDBJ whole genome shotgun (WGS) entry which is preliminary data.</text>
</comment>
<keyword evidence="1" id="KW-0472">Membrane</keyword>
<reference evidence="2 3" key="1">
    <citation type="submission" date="2019-09" db="EMBL/GenBank/DDBJ databases">
        <title>In-depth cultivation of the pig gut microbiome towards novel bacterial diversity and tailored functional studies.</title>
        <authorList>
            <person name="Wylensek D."/>
            <person name="Hitch T.C.A."/>
            <person name="Clavel T."/>
        </authorList>
    </citation>
    <scope>NUCLEOTIDE SEQUENCE [LARGE SCALE GENOMIC DNA]</scope>
    <source>
        <strain evidence="2 3">WCA3-693-APC-4?</strain>
    </source>
</reference>
<dbReference type="Pfam" id="PF09605">
    <property type="entry name" value="Trep_Strep"/>
    <property type="match status" value="1"/>
</dbReference>
<feature type="transmembrane region" description="Helical" evidence="1">
    <location>
        <begin position="166"/>
        <end position="186"/>
    </location>
</feature>
<gene>
    <name evidence="2" type="ORF">FYJ83_09525</name>
</gene>
<name>A0A6N7XYR7_9FIRM</name>
<organism evidence="2 3">
    <name type="scientific">Tissierella pigra</name>
    <dbReference type="NCBI Taxonomy" id="2607614"/>
    <lineage>
        <taxon>Bacteria</taxon>
        <taxon>Bacillati</taxon>
        <taxon>Bacillota</taxon>
        <taxon>Tissierellia</taxon>
        <taxon>Tissierellales</taxon>
        <taxon>Tissierellaceae</taxon>
        <taxon>Tissierella</taxon>
    </lineage>
</organism>
<dbReference type="AlphaFoldDB" id="A0A6N7XYR7"/>
<feature type="transmembrane region" description="Helical" evidence="1">
    <location>
        <begin position="118"/>
        <end position="137"/>
    </location>
</feature>
<dbReference type="InterPro" id="IPR011733">
    <property type="entry name" value="CHP02185_IM"/>
</dbReference>
<feature type="transmembrane region" description="Helical" evidence="1">
    <location>
        <begin position="69"/>
        <end position="88"/>
    </location>
</feature>
<proteinExistence type="predicted"/>
<evidence type="ECO:0000313" key="2">
    <source>
        <dbReference type="EMBL" id="MSU01704.1"/>
    </source>
</evidence>
<dbReference type="NCBIfam" id="TIGR02185">
    <property type="entry name" value="Trep_Strep"/>
    <property type="match status" value="1"/>
</dbReference>
<evidence type="ECO:0000313" key="3">
    <source>
        <dbReference type="Proteomes" id="UP000469523"/>
    </source>
</evidence>
<keyword evidence="3" id="KW-1185">Reference proteome</keyword>
<feature type="transmembrane region" description="Helical" evidence="1">
    <location>
        <begin position="12"/>
        <end position="35"/>
    </location>
</feature>
<feature type="transmembrane region" description="Helical" evidence="1">
    <location>
        <begin position="41"/>
        <end position="62"/>
    </location>
</feature>
<keyword evidence="1" id="KW-0812">Transmembrane</keyword>
<dbReference type="RefSeq" id="WP_154440114.1">
    <property type="nucleotide sequence ID" value="NZ_JAHLPJ010000001.1"/>
</dbReference>
<protein>
    <submittedName>
        <fullName evidence="2">MptD family putative ECF transporter S component</fullName>
    </submittedName>
</protein>
<sequence length="201" mass="22238">MNHKSIKKSLTVKDLVTCGIFTALFFVFTMVGGMFFAPNPILTFLMPSALALLTGPIYLLLLGKVPKHGPTIILGTIMGFMIFITGMYWMWAVFYILLGIAADLIAGAGRFKSNKLNILSFLIFSMNPIGSYMMLWINRESYFSYMLGKGTEQSYVEIMGATAQGWMLPAMIISIIICGLISCLVGKKLLKKQFKKAGMIA</sequence>
<evidence type="ECO:0000256" key="1">
    <source>
        <dbReference type="SAM" id="Phobius"/>
    </source>
</evidence>
<dbReference type="Proteomes" id="UP000469523">
    <property type="component" value="Unassembled WGS sequence"/>
</dbReference>
<dbReference type="EMBL" id="VUNQ01000018">
    <property type="protein sequence ID" value="MSU01704.1"/>
    <property type="molecule type" value="Genomic_DNA"/>
</dbReference>